<dbReference type="PANTHER" id="PTHR42693:SF53">
    <property type="entry name" value="ENDO-4-O-SULFATASE"/>
    <property type="match status" value="1"/>
</dbReference>
<proteinExistence type="inferred from homology"/>
<dbReference type="InterPro" id="IPR008964">
    <property type="entry name" value="Invasin/intimin_cell_adhesion"/>
</dbReference>
<evidence type="ECO:0000313" key="5">
    <source>
        <dbReference type="EMBL" id="MFD2256302.1"/>
    </source>
</evidence>
<evidence type="ECO:0000256" key="2">
    <source>
        <dbReference type="ARBA" id="ARBA00022801"/>
    </source>
</evidence>
<dbReference type="Pfam" id="PF02368">
    <property type="entry name" value="Big_2"/>
    <property type="match status" value="1"/>
</dbReference>
<comment type="caution">
    <text evidence="5">The sequence shown here is derived from an EMBL/GenBank/DDBJ whole genome shotgun (WGS) entry which is preliminary data.</text>
</comment>
<protein>
    <submittedName>
        <fullName evidence="5">Sulfatase-like hydrolase/transferase</fullName>
    </submittedName>
</protein>
<evidence type="ECO:0000259" key="4">
    <source>
        <dbReference type="SMART" id="SM00635"/>
    </source>
</evidence>
<accession>A0ABW5D615</accession>
<dbReference type="CDD" id="cd16151">
    <property type="entry name" value="sulfatase_like"/>
    <property type="match status" value="1"/>
</dbReference>
<evidence type="ECO:0000313" key="6">
    <source>
        <dbReference type="Proteomes" id="UP001597375"/>
    </source>
</evidence>
<dbReference type="InterPro" id="IPR003343">
    <property type="entry name" value="Big_2"/>
</dbReference>
<dbReference type="PANTHER" id="PTHR42693">
    <property type="entry name" value="ARYLSULFATASE FAMILY MEMBER"/>
    <property type="match status" value="1"/>
</dbReference>
<evidence type="ECO:0000256" key="3">
    <source>
        <dbReference type="SAM" id="SignalP"/>
    </source>
</evidence>
<feature type="domain" description="BIG2" evidence="4">
    <location>
        <begin position="490"/>
        <end position="568"/>
    </location>
</feature>
<gene>
    <name evidence="5" type="ORF">ACFSSA_06425</name>
</gene>
<feature type="signal peptide" evidence="3">
    <location>
        <begin position="1"/>
        <end position="25"/>
    </location>
</feature>
<reference evidence="6" key="1">
    <citation type="journal article" date="2019" name="Int. J. Syst. Evol. Microbiol.">
        <title>The Global Catalogue of Microorganisms (GCM) 10K type strain sequencing project: providing services to taxonomists for standard genome sequencing and annotation.</title>
        <authorList>
            <consortium name="The Broad Institute Genomics Platform"/>
            <consortium name="The Broad Institute Genome Sequencing Center for Infectious Disease"/>
            <person name="Wu L."/>
            <person name="Ma J."/>
        </authorList>
    </citation>
    <scope>NUCLEOTIDE SEQUENCE [LARGE SCALE GENOMIC DNA]</scope>
    <source>
        <strain evidence="6">CGMCC 4.7106</strain>
    </source>
</reference>
<dbReference type="Proteomes" id="UP001597375">
    <property type="component" value="Unassembled WGS sequence"/>
</dbReference>
<evidence type="ECO:0000256" key="1">
    <source>
        <dbReference type="ARBA" id="ARBA00008779"/>
    </source>
</evidence>
<keyword evidence="6" id="KW-1185">Reference proteome</keyword>
<dbReference type="EMBL" id="JBHUIT010000005">
    <property type="protein sequence ID" value="MFD2256302.1"/>
    <property type="molecule type" value="Genomic_DNA"/>
</dbReference>
<dbReference type="SUPFAM" id="SSF49373">
    <property type="entry name" value="Invasin/intimin cell-adhesion fragments"/>
    <property type="match status" value="1"/>
</dbReference>
<dbReference type="Pfam" id="PF00884">
    <property type="entry name" value="Sulfatase"/>
    <property type="match status" value="1"/>
</dbReference>
<comment type="similarity">
    <text evidence="1">Belongs to the sulfatase family.</text>
</comment>
<dbReference type="Gene3D" id="2.60.40.1080">
    <property type="match status" value="1"/>
</dbReference>
<dbReference type="Gene3D" id="3.40.720.10">
    <property type="entry name" value="Alkaline Phosphatase, subunit A"/>
    <property type="match status" value="1"/>
</dbReference>
<keyword evidence="3" id="KW-0732">Signal</keyword>
<feature type="chain" id="PRO_5046126358" evidence="3">
    <location>
        <begin position="26"/>
        <end position="588"/>
    </location>
</feature>
<keyword evidence="2" id="KW-0378">Hydrolase</keyword>
<sequence>MKTTILLRGLCACLLTLLTLPVASAAQSDEKPNVVLILIDDLGHYGVTAYGANQIGQYKGAFEDRTFATPNIDRIAANGLRCDNAFAYPLCEPTRIALMSGQYNSRDFLRPKSQHESEITFGDTFKKAGYATGIFGKWKQSRGTAEVPGKNYITRFGWDEHCCFDVVTAGQRYINPDLVINGEIENYKGRKDLDPATGRRWYGPDICNRMALDFISAHKDEPFFLYYPMILVHDEHKPTPDTVPHSLFDSVDESMKVDQQEFFPDMIAYMDKLIGKVVARLEAEGLLENTLLIVIGDNGTKENFVHILPDGTRYPGGKGATQENGLHVPLVMSWPGKIPTDSSGQYRAYDGLVDVTDIYPTISEAVGVPLPPQPKLDGISFWKQAAGAPGEARDVIYTWYNGNHKADDLADLRRYAFNKNFKRYAPHPKFPKGRFFDLRKDRLEQSGEKSVKISYFHTEHSGLDLDQLDETQRAAYEMLGEVIDAHAIVPVSSIEITQQELRLKKGATAQLEHTISPGNATRRNVIWESSDSSVATVDKFGVVTGKSPGSARVTMFSWDDASPRSDGKGLSYRREGLSDSVLVEVLEK</sequence>
<dbReference type="InterPro" id="IPR000917">
    <property type="entry name" value="Sulfatase_N"/>
</dbReference>
<dbReference type="SUPFAM" id="SSF53649">
    <property type="entry name" value="Alkaline phosphatase-like"/>
    <property type="match status" value="1"/>
</dbReference>
<dbReference type="InterPro" id="IPR050738">
    <property type="entry name" value="Sulfatase"/>
</dbReference>
<organism evidence="5 6">
    <name type="scientific">Luteolibacter algae</name>
    <dbReference type="NCBI Taxonomy" id="454151"/>
    <lineage>
        <taxon>Bacteria</taxon>
        <taxon>Pseudomonadati</taxon>
        <taxon>Verrucomicrobiota</taxon>
        <taxon>Verrucomicrobiia</taxon>
        <taxon>Verrucomicrobiales</taxon>
        <taxon>Verrucomicrobiaceae</taxon>
        <taxon>Luteolibacter</taxon>
    </lineage>
</organism>
<dbReference type="InterPro" id="IPR017850">
    <property type="entry name" value="Alkaline_phosphatase_core_sf"/>
</dbReference>
<name>A0ABW5D615_9BACT</name>
<dbReference type="RefSeq" id="WP_386819418.1">
    <property type="nucleotide sequence ID" value="NZ_JBHUIT010000005.1"/>
</dbReference>
<dbReference type="SMART" id="SM00635">
    <property type="entry name" value="BID_2"/>
    <property type="match status" value="1"/>
</dbReference>